<dbReference type="Gene3D" id="1.20.120.530">
    <property type="entry name" value="GntR ligand-binding domain-like"/>
    <property type="match status" value="1"/>
</dbReference>
<dbReference type="SUPFAM" id="SSF48008">
    <property type="entry name" value="GntR ligand-binding domain-like"/>
    <property type="match status" value="1"/>
</dbReference>
<dbReference type="InterPro" id="IPR036390">
    <property type="entry name" value="WH_DNA-bd_sf"/>
</dbReference>
<accession>A0A1C3UQS3</accession>
<dbReference type="GO" id="GO:0003700">
    <property type="term" value="F:DNA-binding transcription factor activity"/>
    <property type="evidence" value="ECO:0007669"/>
    <property type="project" value="InterPro"/>
</dbReference>
<dbReference type="SMART" id="SM00895">
    <property type="entry name" value="FCD"/>
    <property type="match status" value="1"/>
</dbReference>
<sequence>MFNSSLIDLIGHSDVRRQLILFFIYNKHFGVNEEIVTAPEESGPHGSGITLLQLTAIRSWFRQRRRQRAAATSEGEMARQNTLFKEAYNRYAARLKLGTELPSEPEIAAELGVSRSTARAILMRLSDAGIILWNKRQKTVLRLPNQADFFPKEETDSLHDIIERSFMMRIMSDEAQPGMQINELELAREIGTGTSVVREFLIRFSRFGLIEKRPNSHWILKGFTSEFALELADVREMFELHSAAEFGRLPANHRAWDDLKAIEREHRELLKDFDAHYRDFSRLDEKFHLLIHRASSNRFIADFYDVIAIVFHYHFQWNKAFARERNARAVAEHLDYIAALQSRDPQRIDAACRTHLASARQTLLQSIPQTTGETAGSAA</sequence>
<dbReference type="PANTHER" id="PTHR43537">
    <property type="entry name" value="TRANSCRIPTIONAL REGULATOR, GNTR FAMILY"/>
    <property type="match status" value="1"/>
</dbReference>
<dbReference type="Gene3D" id="1.10.10.10">
    <property type="entry name" value="Winged helix-like DNA-binding domain superfamily/Winged helix DNA-binding domain"/>
    <property type="match status" value="2"/>
</dbReference>
<evidence type="ECO:0000313" key="6">
    <source>
        <dbReference type="Proteomes" id="UP000199435"/>
    </source>
</evidence>
<evidence type="ECO:0000259" key="4">
    <source>
        <dbReference type="PROSITE" id="PS50949"/>
    </source>
</evidence>
<evidence type="ECO:0000256" key="2">
    <source>
        <dbReference type="ARBA" id="ARBA00023125"/>
    </source>
</evidence>
<dbReference type="InterPro" id="IPR008920">
    <property type="entry name" value="TF_FadR/GntR_C"/>
</dbReference>
<dbReference type="PRINTS" id="PR00035">
    <property type="entry name" value="HTHGNTR"/>
</dbReference>
<dbReference type="AlphaFoldDB" id="A0A1C3UQS3"/>
<dbReference type="STRING" id="411945.GA0061102_100555"/>
<evidence type="ECO:0000256" key="1">
    <source>
        <dbReference type="ARBA" id="ARBA00023015"/>
    </source>
</evidence>
<dbReference type="InterPro" id="IPR036388">
    <property type="entry name" value="WH-like_DNA-bd_sf"/>
</dbReference>
<protein>
    <submittedName>
        <fullName evidence="5">DNA-binding transcriptional regulator, GntR family</fullName>
    </submittedName>
</protein>
<dbReference type="Proteomes" id="UP000199435">
    <property type="component" value="Unassembled WGS sequence"/>
</dbReference>
<evidence type="ECO:0000313" key="5">
    <source>
        <dbReference type="EMBL" id="SCB17764.1"/>
    </source>
</evidence>
<keyword evidence="2 5" id="KW-0238">DNA-binding</keyword>
<keyword evidence="6" id="KW-1185">Reference proteome</keyword>
<evidence type="ECO:0000256" key="3">
    <source>
        <dbReference type="ARBA" id="ARBA00023163"/>
    </source>
</evidence>
<dbReference type="SUPFAM" id="SSF46785">
    <property type="entry name" value="Winged helix' DNA-binding domain"/>
    <property type="match status" value="2"/>
</dbReference>
<reference evidence="6" key="1">
    <citation type="submission" date="2016-08" db="EMBL/GenBank/DDBJ databases">
        <authorList>
            <person name="Varghese N."/>
            <person name="Submissions Spin"/>
        </authorList>
    </citation>
    <scope>NUCLEOTIDE SEQUENCE [LARGE SCALE GENOMIC DNA]</scope>
    <source>
        <strain evidence="6">HAMBI 2971</strain>
    </source>
</reference>
<dbReference type="InterPro" id="IPR011711">
    <property type="entry name" value="GntR_C"/>
</dbReference>
<keyword evidence="3" id="KW-0804">Transcription</keyword>
<dbReference type="PROSITE" id="PS50949">
    <property type="entry name" value="HTH_GNTR"/>
    <property type="match status" value="1"/>
</dbReference>
<name>A0A1C3UQS3_9HYPH</name>
<gene>
    <name evidence="5" type="ORF">GA0061102_100555</name>
</gene>
<keyword evidence="1" id="KW-0805">Transcription regulation</keyword>
<dbReference type="PANTHER" id="PTHR43537:SF51">
    <property type="entry name" value="HTH-TYPE TRANSCRIPTIONAL REGULATOR LGOR-RELATED"/>
    <property type="match status" value="1"/>
</dbReference>
<dbReference type="EMBL" id="FMAH01000005">
    <property type="protein sequence ID" value="SCB17764.1"/>
    <property type="molecule type" value="Genomic_DNA"/>
</dbReference>
<dbReference type="InterPro" id="IPR000524">
    <property type="entry name" value="Tscrpt_reg_HTH_GntR"/>
</dbReference>
<dbReference type="Pfam" id="PF00392">
    <property type="entry name" value="GntR"/>
    <property type="match status" value="1"/>
</dbReference>
<proteinExistence type="predicted"/>
<feature type="domain" description="HTH gntR-type" evidence="4">
    <location>
        <begin position="77"/>
        <end position="144"/>
    </location>
</feature>
<dbReference type="GO" id="GO:0003677">
    <property type="term" value="F:DNA binding"/>
    <property type="evidence" value="ECO:0007669"/>
    <property type="project" value="UniProtKB-KW"/>
</dbReference>
<organism evidence="5 6">
    <name type="scientific">Rhizobium miluonense</name>
    <dbReference type="NCBI Taxonomy" id="411945"/>
    <lineage>
        <taxon>Bacteria</taxon>
        <taxon>Pseudomonadati</taxon>
        <taxon>Pseudomonadota</taxon>
        <taxon>Alphaproteobacteria</taxon>
        <taxon>Hyphomicrobiales</taxon>
        <taxon>Rhizobiaceae</taxon>
        <taxon>Rhizobium/Agrobacterium group</taxon>
        <taxon>Rhizobium</taxon>
    </lineage>
</organism>
<dbReference type="Pfam" id="PF07729">
    <property type="entry name" value="FCD"/>
    <property type="match status" value="1"/>
</dbReference>